<accession>A0A255YPZ1</accession>
<reference evidence="1 2" key="1">
    <citation type="submission" date="2017-07" db="EMBL/GenBank/DDBJ databases">
        <title>Sandarakinorhabdus cyanobacteriorum sp. nov., a novel bacterium isolated from cyanobacterial aggregates in a eutrophic lake.</title>
        <authorList>
            <person name="Cai H."/>
        </authorList>
    </citation>
    <scope>NUCLEOTIDE SEQUENCE [LARGE SCALE GENOMIC DNA]</scope>
    <source>
        <strain evidence="1 2">TH057</strain>
    </source>
</reference>
<sequence>MKRPNPLPPCEMTPAQRRSELCAILGLGLARLHLRNVGQLSEEDGDFPLHFALEQSGSAPPTQWSNAQ</sequence>
<proteinExistence type="predicted"/>
<protein>
    <submittedName>
        <fullName evidence="1">Uncharacterized protein</fullName>
    </submittedName>
</protein>
<dbReference type="OrthoDB" id="8453810at2"/>
<gene>
    <name evidence="1" type="ORF">CHU93_04710</name>
</gene>
<organism evidence="1 2">
    <name type="scientific">Sandarakinorhabdus cyanobacteriorum</name>
    <dbReference type="NCBI Taxonomy" id="1981098"/>
    <lineage>
        <taxon>Bacteria</taxon>
        <taxon>Pseudomonadati</taxon>
        <taxon>Pseudomonadota</taxon>
        <taxon>Alphaproteobacteria</taxon>
        <taxon>Sphingomonadales</taxon>
        <taxon>Sphingosinicellaceae</taxon>
        <taxon>Sandarakinorhabdus</taxon>
    </lineage>
</organism>
<dbReference type="EMBL" id="NOXT01000088">
    <property type="protein sequence ID" value="OYQ31278.1"/>
    <property type="molecule type" value="Genomic_DNA"/>
</dbReference>
<comment type="caution">
    <text evidence="1">The sequence shown here is derived from an EMBL/GenBank/DDBJ whole genome shotgun (WGS) entry which is preliminary data.</text>
</comment>
<keyword evidence="2" id="KW-1185">Reference proteome</keyword>
<evidence type="ECO:0000313" key="2">
    <source>
        <dbReference type="Proteomes" id="UP000216991"/>
    </source>
</evidence>
<dbReference type="AlphaFoldDB" id="A0A255YPZ1"/>
<evidence type="ECO:0000313" key="1">
    <source>
        <dbReference type="EMBL" id="OYQ31278.1"/>
    </source>
</evidence>
<name>A0A255YPZ1_9SPHN</name>
<dbReference type="Proteomes" id="UP000216991">
    <property type="component" value="Unassembled WGS sequence"/>
</dbReference>